<sequence>MIHSLITIISVAITVHSLFISSPAWYLVVSFRSGPQGPELKLNFIHGHIPTTSTSIFECFSTYGSSRVAREIEIDFPKKD</sequence>
<evidence type="ECO:0000313" key="2">
    <source>
        <dbReference type="EMBL" id="KAJ3985301.1"/>
    </source>
</evidence>
<proteinExistence type="predicted"/>
<gene>
    <name evidence="2" type="ORF">F5890DRAFT_1510894</name>
</gene>
<dbReference type="AlphaFoldDB" id="A0AA38UU86"/>
<keyword evidence="1" id="KW-0812">Transmembrane</keyword>
<reference evidence="2" key="1">
    <citation type="submission" date="2022-08" db="EMBL/GenBank/DDBJ databases">
        <authorList>
            <consortium name="DOE Joint Genome Institute"/>
            <person name="Min B."/>
            <person name="Riley R."/>
            <person name="Sierra-Patev S."/>
            <person name="Naranjo-Ortiz M."/>
            <person name="Looney B."/>
            <person name="Konkel Z."/>
            <person name="Slot J.C."/>
            <person name="Sakamoto Y."/>
            <person name="Steenwyk J.L."/>
            <person name="Rokas A."/>
            <person name="Carro J."/>
            <person name="Camarero S."/>
            <person name="Ferreira P."/>
            <person name="Molpeceres G."/>
            <person name="Ruiz-Duenas F.J."/>
            <person name="Serrano A."/>
            <person name="Henrissat B."/>
            <person name="Drula E."/>
            <person name="Hughes K.W."/>
            <person name="Mata J.L."/>
            <person name="Ishikawa N.K."/>
            <person name="Vargas-Isla R."/>
            <person name="Ushijima S."/>
            <person name="Smith C.A."/>
            <person name="Ahrendt S."/>
            <person name="Andreopoulos W."/>
            <person name="He G."/>
            <person name="Labutti K."/>
            <person name="Lipzen A."/>
            <person name="Ng V."/>
            <person name="Sandor L."/>
            <person name="Barry K."/>
            <person name="Martinez A.T."/>
            <person name="Xiao Y."/>
            <person name="Gibbons J.G."/>
            <person name="Terashima K."/>
            <person name="Hibbett D.S."/>
            <person name="Grigoriev I.V."/>
        </authorList>
    </citation>
    <scope>NUCLEOTIDE SEQUENCE</scope>
    <source>
        <strain evidence="2">TFB7829</strain>
    </source>
</reference>
<protein>
    <submittedName>
        <fullName evidence="2">Uncharacterized protein</fullName>
    </submittedName>
</protein>
<comment type="caution">
    <text evidence="2">The sequence shown here is derived from an EMBL/GenBank/DDBJ whole genome shotgun (WGS) entry which is preliminary data.</text>
</comment>
<name>A0AA38UU86_9AGAR</name>
<dbReference type="EMBL" id="MU801965">
    <property type="protein sequence ID" value="KAJ3985301.1"/>
    <property type="molecule type" value="Genomic_DNA"/>
</dbReference>
<feature type="transmembrane region" description="Helical" evidence="1">
    <location>
        <begin position="6"/>
        <end position="28"/>
    </location>
</feature>
<keyword evidence="1" id="KW-0472">Membrane</keyword>
<dbReference type="Proteomes" id="UP001163850">
    <property type="component" value="Unassembled WGS sequence"/>
</dbReference>
<organism evidence="2 3">
    <name type="scientific">Lentinula detonsa</name>
    <dbReference type="NCBI Taxonomy" id="2804962"/>
    <lineage>
        <taxon>Eukaryota</taxon>
        <taxon>Fungi</taxon>
        <taxon>Dikarya</taxon>
        <taxon>Basidiomycota</taxon>
        <taxon>Agaricomycotina</taxon>
        <taxon>Agaricomycetes</taxon>
        <taxon>Agaricomycetidae</taxon>
        <taxon>Agaricales</taxon>
        <taxon>Marasmiineae</taxon>
        <taxon>Omphalotaceae</taxon>
        <taxon>Lentinula</taxon>
    </lineage>
</organism>
<evidence type="ECO:0000313" key="3">
    <source>
        <dbReference type="Proteomes" id="UP001163850"/>
    </source>
</evidence>
<keyword evidence="1" id="KW-1133">Transmembrane helix</keyword>
<evidence type="ECO:0000256" key="1">
    <source>
        <dbReference type="SAM" id="Phobius"/>
    </source>
</evidence>
<accession>A0AA38UU86</accession>